<organism evidence="1 2">
    <name type="scientific">Bodo saltans</name>
    <name type="common">Flagellated protozoan</name>
    <dbReference type="NCBI Taxonomy" id="75058"/>
    <lineage>
        <taxon>Eukaryota</taxon>
        <taxon>Discoba</taxon>
        <taxon>Euglenozoa</taxon>
        <taxon>Kinetoplastea</taxon>
        <taxon>Metakinetoplastina</taxon>
        <taxon>Eubodonida</taxon>
        <taxon>Bodonidae</taxon>
        <taxon>Bodo</taxon>
    </lineage>
</organism>
<protein>
    <submittedName>
        <fullName evidence="1">Uncharacterized protein</fullName>
    </submittedName>
</protein>
<name>A0A0S4J386_BODSA</name>
<reference evidence="2" key="1">
    <citation type="submission" date="2015-09" db="EMBL/GenBank/DDBJ databases">
        <authorList>
            <consortium name="Pathogen Informatics"/>
        </authorList>
    </citation>
    <scope>NUCLEOTIDE SEQUENCE [LARGE SCALE GENOMIC DNA]</scope>
    <source>
        <strain evidence="2">Lake Konstanz</strain>
    </source>
</reference>
<sequence>MAAIEPTKDDSAIVIRMLAERTNISLLPCVMSGKANSAVFAVRIGDTKIDLQSYITIAGLRQMRLWYRTRDEIHSLASALATDMNRDAFKALEALILEITEARIRTPAGVIDAVK</sequence>
<dbReference type="EMBL" id="CYKH01001196">
    <property type="protein sequence ID" value="CUG85776.1"/>
    <property type="molecule type" value="Genomic_DNA"/>
</dbReference>
<keyword evidence="2" id="KW-1185">Reference proteome</keyword>
<evidence type="ECO:0000313" key="2">
    <source>
        <dbReference type="Proteomes" id="UP000051952"/>
    </source>
</evidence>
<dbReference type="VEuPathDB" id="TriTrypDB:BSAL_90680"/>
<dbReference type="Proteomes" id="UP000051952">
    <property type="component" value="Unassembled WGS sequence"/>
</dbReference>
<dbReference type="AlphaFoldDB" id="A0A0S4J386"/>
<evidence type="ECO:0000313" key="1">
    <source>
        <dbReference type="EMBL" id="CUG85776.1"/>
    </source>
</evidence>
<proteinExistence type="predicted"/>
<gene>
    <name evidence="1" type="ORF">BSAL_90680</name>
</gene>
<accession>A0A0S4J386</accession>